<reference evidence="1 2" key="1">
    <citation type="submission" date="2021-06" db="EMBL/GenBank/DDBJ databases">
        <title>Chromosome-level genome assembly of the red-tail catfish (Hemibagrus wyckioides).</title>
        <authorList>
            <person name="Shao F."/>
        </authorList>
    </citation>
    <scope>NUCLEOTIDE SEQUENCE [LARGE SCALE GENOMIC DNA]</scope>
    <source>
        <strain evidence="1">EC202008001</strain>
        <tissue evidence="1">Blood</tissue>
    </source>
</reference>
<name>A0A9D3SJP4_9TELE</name>
<organism evidence="1 2">
    <name type="scientific">Hemibagrus wyckioides</name>
    <dbReference type="NCBI Taxonomy" id="337641"/>
    <lineage>
        <taxon>Eukaryota</taxon>
        <taxon>Metazoa</taxon>
        <taxon>Chordata</taxon>
        <taxon>Craniata</taxon>
        <taxon>Vertebrata</taxon>
        <taxon>Euteleostomi</taxon>
        <taxon>Actinopterygii</taxon>
        <taxon>Neopterygii</taxon>
        <taxon>Teleostei</taxon>
        <taxon>Ostariophysi</taxon>
        <taxon>Siluriformes</taxon>
        <taxon>Bagridae</taxon>
        <taxon>Hemibagrus</taxon>
    </lineage>
</organism>
<dbReference type="Proteomes" id="UP000824219">
    <property type="component" value="Linkage Group LG17"/>
</dbReference>
<dbReference type="EMBL" id="JAHKSW010000017">
    <property type="protein sequence ID" value="KAG7321604.1"/>
    <property type="molecule type" value="Genomic_DNA"/>
</dbReference>
<comment type="caution">
    <text evidence="1">The sequence shown here is derived from an EMBL/GenBank/DDBJ whole genome shotgun (WGS) entry which is preliminary data.</text>
</comment>
<gene>
    <name evidence="1" type="ORF">KOW79_014462</name>
</gene>
<proteinExistence type="predicted"/>
<dbReference type="AlphaFoldDB" id="A0A9D3SJP4"/>
<evidence type="ECO:0000313" key="2">
    <source>
        <dbReference type="Proteomes" id="UP000824219"/>
    </source>
</evidence>
<protein>
    <submittedName>
        <fullName evidence="1">Uncharacterized protein</fullName>
    </submittedName>
</protein>
<keyword evidence="2" id="KW-1185">Reference proteome</keyword>
<evidence type="ECO:0000313" key="1">
    <source>
        <dbReference type="EMBL" id="KAG7321604.1"/>
    </source>
</evidence>
<accession>A0A9D3SJP4</accession>
<sequence length="79" mass="9213">MAARERRFHADEIRRGKPTNCQAKPEARFWAEMIATIRWPIILQIVDERRVKDEISHFISLSVILFVSEPPEQQPGLSV</sequence>